<evidence type="ECO:0000313" key="3">
    <source>
        <dbReference type="Proteomes" id="UP000287247"/>
    </source>
</evidence>
<protein>
    <submittedName>
        <fullName evidence="2">Uncharacterized protein</fullName>
    </submittedName>
</protein>
<name>A0A401IJS1_APHSA</name>
<accession>A0A401IJS1</accession>
<feature type="signal peptide" evidence="1">
    <location>
        <begin position="1"/>
        <end position="32"/>
    </location>
</feature>
<dbReference type="AlphaFoldDB" id="A0A401IJS1"/>
<dbReference type="EMBL" id="BDQK01000013">
    <property type="protein sequence ID" value="GBF81552.1"/>
    <property type="molecule type" value="Genomic_DNA"/>
</dbReference>
<reference evidence="3" key="1">
    <citation type="submission" date="2017-05" db="EMBL/GenBank/DDBJ databases">
        <title>Physiological properties and genetic analysis related to exopolysaccharide production of fresh-water unicellular cyanobacterium Aphanothece sacrum, Suizenji Nori, that has been cultured as a food source in Japan.</title>
        <authorList>
            <person name="Kanesaki Y."/>
            <person name="Yoshikawa S."/>
            <person name="Ohki K."/>
        </authorList>
    </citation>
    <scope>NUCLEOTIDE SEQUENCE [LARGE SCALE GENOMIC DNA]</scope>
    <source>
        <strain evidence="3">FPU1</strain>
    </source>
</reference>
<keyword evidence="3" id="KW-1185">Reference proteome</keyword>
<dbReference type="RefSeq" id="WP_227873661.1">
    <property type="nucleotide sequence ID" value="NZ_BDQK01000013.1"/>
</dbReference>
<evidence type="ECO:0000313" key="2">
    <source>
        <dbReference type="EMBL" id="GBF81552.1"/>
    </source>
</evidence>
<evidence type="ECO:0000256" key="1">
    <source>
        <dbReference type="SAM" id="SignalP"/>
    </source>
</evidence>
<organism evidence="2 3">
    <name type="scientific">Aphanothece sacrum FPU1</name>
    <dbReference type="NCBI Taxonomy" id="1920663"/>
    <lineage>
        <taxon>Bacteria</taxon>
        <taxon>Bacillati</taxon>
        <taxon>Cyanobacteriota</taxon>
        <taxon>Cyanophyceae</taxon>
        <taxon>Oscillatoriophycideae</taxon>
        <taxon>Chroococcales</taxon>
        <taxon>Aphanothecaceae</taxon>
        <taxon>Aphanothece</taxon>
    </lineage>
</organism>
<feature type="chain" id="PRO_5019335777" evidence="1">
    <location>
        <begin position="33"/>
        <end position="153"/>
    </location>
</feature>
<dbReference type="Proteomes" id="UP000287247">
    <property type="component" value="Unassembled WGS sequence"/>
</dbReference>
<gene>
    <name evidence="2" type="ORF">AsFPU1_2966</name>
</gene>
<keyword evidence="1" id="KW-0732">Signal</keyword>
<comment type="caution">
    <text evidence="2">The sequence shown here is derived from an EMBL/GenBank/DDBJ whole genome shotgun (WGS) entry which is preliminary data.</text>
</comment>
<sequence length="153" mass="17290">MKMNLTFFKTTPYLILSTLITFCTLGISPSMAQVKDTQVNKLVEAIRKAAPLNKPKDGMYSDWQVLPGIIPDWTKRCLGKSMTVDQFEADKKAAQKTVTCIVQREFETQFKATKNEMQAVKNTACWWMTGKIDSCKNGTTGTSVEKVLTFYKK</sequence>
<proteinExistence type="predicted"/>